<protein>
    <submittedName>
        <fullName evidence="2">Phage N-6-adenine-methyltransferase</fullName>
    </submittedName>
</protein>
<dbReference type="Proteomes" id="UP001240447">
    <property type="component" value="Unassembled WGS sequence"/>
</dbReference>
<proteinExistence type="predicted"/>
<sequence>MALSRFKANAHPQQVGRRSLDEVDGVDDRAVHPLDFADFDDRFGPFTVDAAAAPHNARCERYWTRETDGLAQDWSGERVWCNPPYSDIAPWIRKAWECWASTLGIVMLLPANRTEQQWWQQLVEPYRDRPRSPLTVEFLPGRMRFLKPGQTAVGPNNRPPFGCCLLVWQPPLTYRADRVVGGLFDTPEES</sequence>
<dbReference type="RefSeq" id="WP_306824724.1">
    <property type="nucleotide sequence ID" value="NZ_JAUSQM010000001.1"/>
</dbReference>
<dbReference type="InterPro" id="IPR008593">
    <property type="entry name" value="Dam_MeTrfase"/>
</dbReference>
<organism evidence="2 3">
    <name type="scientific">Nocardioides massiliensis</name>
    <dbReference type="NCBI Taxonomy" id="1325935"/>
    <lineage>
        <taxon>Bacteria</taxon>
        <taxon>Bacillati</taxon>
        <taxon>Actinomycetota</taxon>
        <taxon>Actinomycetes</taxon>
        <taxon>Propionibacteriales</taxon>
        <taxon>Nocardioidaceae</taxon>
        <taxon>Nocardioides</taxon>
    </lineage>
</organism>
<name>A0ABT9NJ32_9ACTN</name>
<comment type="caution">
    <text evidence="2">The sequence shown here is derived from an EMBL/GenBank/DDBJ whole genome shotgun (WGS) entry which is preliminary data.</text>
</comment>
<evidence type="ECO:0000313" key="3">
    <source>
        <dbReference type="Proteomes" id="UP001240447"/>
    </source>
</evidence>
<feature type="region of interest" description="Disordered" evidence="1">
    <location>
        <begin position="1"/>
        <end position="20"/>
    </location>
</feature>
<dbReference type="Pfam" id="PF05869">
    <property type="entry name" value="Dam"/>
    <property type="match status" value="1"/>
</dbReference>
<reference evidence="2 3" key="1">
    <citation type="submission" date="2023-07" db="EMBL/GenBank/DDBJ databases">
        <title>Sequencing the genomes of 1000 actinobacteria strains.</title>
        <authorList>
            <person name="Klenk H.-P."/>
        </authorList>
    </citation>
    <scope>NUCLEOTIDE SEQUENCE [LARGE SCALE GENOMIC DNA]</scope>
    <source>
        <strain evidence="2 3">GD13</strain>
    </source>
</reference>
<evidence type="ECO:0000256" key="1">
    <source>
        <dbReference type="SAM" id="MobiDB-lite"/>
    </source>
</evidence>
<accession>A0ABT9NJ32</accession>
<keyword evidence="3" id="KW-1185">Reference proteome</keyword>
<dbReference type="EMBL" id="JAUSQM010000001">
    <property type="protein sequence ID" value="MDP9820404.1"/>
    <property type="molecule type" value="Genomic_DNA"/>
</dbReference>
<gene>
    <name evidence="2" type="ORF">J2S59_000213</name>
</gene>
<evidence type="ECO:0000313" key="2">
    <source>
        <dbReference type="EMBL" id="MDP9820404.1"/>
    </source>
</evidence>